<dbReference type="InterPro" id="IPR036890">
    <property type="entry name" value="HATPase_C_sf"/>
</dbReference>
<feature type="transmembrane region" description="Helical" evidence="4">
    <location>
        <begin position="36"/>
        <end position="57"/>
    </location>
</feature>
<keyword evidence="3" id="KW-0597">Phosphoprotein</keyword>
<evidence type="ECO:0000259" key="5">
    <source>
        <dbReference type="PROSITE" id="PS50109"/>
    </source>
</evidence>
<dbReference type="PRINTS" id="PR00344">
    <property type="entry name" value="BCTRLSENSOR"/>
</dbReference>
<dbReference type="SMART" id="SM00387">
    <property type="entry name" value="HATPase_c"/>
    <property type="match status" value="1"/>
</dbReference>
<organism evidence="6 7">
    <name type="scientific">Chitinophaga caseinilytica</name>
    <dbReference type="NCBI Taxonomy" id="2267521"/>
    <lineage>
        <taxon>Bacteria</taxon>
        <taxon>Pseudomonadati</taxon>
        <taxon>Bacteroidota</taxon>
        <taxon>Chitinophagia</taxon>
        <taxon>Chitinophagales</taxon>
        <taxon>Chitinophagaceae</taxon>
        <taxon>Chitinophaga</taxon>
    </lineage>
</organism>
<dbReference type="SUPFAM" id="SSF47384">
    <property type="entry name" value="Homodimeric domain of signal transducing histidine kinase"/>
    <property type="match status" value="1"/>
</dbReference>
<comment type="catalytic activity">
    <reaction evidence="1">
        <text>ATP + protein L-histidine = ADP + protein N-phospho-L-histidine.</text>
        <dbReference type="EC" id="2.7.13.3"/>
    </reaction>
</comment>
<dbReference type="Gene3D" id="3.30.565.10">
    <property type="entry name" value="Histidine kinase-like ATPase, C-terminal domain"/>
    <property type="match status" value="1"/>
</dbReference>
<evidence type="ECO:0000256" key="4">
    <source>
        <dbReference type="SAM" id="Phobius"/>
    </source>
</evidence>
<dbReference type="GO" id="GO:0016301">
    <property type="term" value="F:kinase activity"/>
    <property type="evidence" value="ECO:0007669"/>
    <property type="project" value="UniProtKB-KW"/>
</dbReference>
<keyword evidence="7" id="KW-1185">Reference proteome</keyword>
<dbReference type="SMART" id="SM00388">
    <property type="entry name" value="HisKA"/>
    <property type="match status" value="1"/>
</dbReference>
<dbReference type="CDD" id="cd00082">
    <property type="entry name" value="HisKA"/>
    <property type="match status" value="1"/>
</dbReference>
<keyword evidence="4" id="KW-0472">Membrane</keyword>
<dbReference type="InterPro" id="IPR036097">
    <property type="entry name" value="HisK_dim/P_sf"/>
</dbReference>
<reference evidence="6 7" key="1">
    <citation type="submission" date="2024-03" db="EMBL/GenBank/DDBJ databases">
        <title>Chitinophaga caseinilytica sp. nov., a casein hydrolysing bacterium isolated from forest soil.</title>
        <authorList>
            <person name="Lee D.S."/>
            <person name="Han D.M."/>
            <person name="Baek J.H."/>
            <person name="Choi D.G."/>
            <person name="Jeon J.H."/>
            <person name="Jeon C.O."/>
        </authorList>
    </citation>
    <scope>NUCLEOTIDE SEQUENCE [LARGE SCALE GENOMIC DNA]</scope>
    <source>
        <strain evidence="6 7">KACC 19118</strain>
    </source>
</reference>
<dbReference type="PANTHER" id="PTHR43547:SF2">
    <property type="entry name" value="HYBRID SIGNAL TRANSDUCTION HISTIDINE KINASE C"/>
    <property type="match status" value="1"/>
</dbReference>
<accession>A0ABZ2ZBF5</accession>
<dbReference type="Pfam" id="PF02518">
    <property type="entry name" value="HATPase_c"/>
    <property type="match status" value="1"/>
</dbReference>
<feature type="transmembrane region" description="Helical" evidence="4">
    <location>
        <begin position="106"/>
        <end position="128"/>
    </location>
</feature>
<dbReference type="PROSITE" id="PS50109">
    <property type="entry name" value="HIS_KIN"/>
    <property type="match status" value="1"/>
</dbReference>
<proteinExistence type="predicted"/>
<dbReference type="EMBL" id="CP150096">
    <property type="protein sequence ID" value="WZN49165.1"/>
    <property type="molecule type" value="Genomic_DNA"/>
</dbReference>
<feature type="transmembrane region" description="Helical" evidence="4">
    <location>
        <begin position="140"/>
        <end position="158"/>
    </location>
</feature>
<protein>
    <recommendedName>
        <fullName evidence="2">histidine kinase</fullName>
        <ecNumber evidence="2">2.7.13.3</ecNumber>
    </recommendedName>
</protein>
<evidence type="ECO:0000313" key="7">
    <source>
        <dbReference type="Proteomes" id="UP001449657"/>
    </source>
</evidence>
<dbReference type="Pfam" id="PF00512">
    <property type="entry name" value="HisKA"/>
    <property type="match status" value="1"/>
</dbReference>
<evidence type="ECO:0000256" key="1">
    <source>
        <dbReference type="ARBA" id="ARBA00000085"/>
    </source>
</evidence>
<keyword evidence="4" id="KW-0812">Transmembrane</keyword>
<dbReference type="InterPro" id="IPR005467">
    <property type="entry name" value="His_kinase_dom"/>
</dbReference>
<evidence type="ECO:0000256" key="2">
    <source>
        <dbReference type="ARBA" id="ARBA00012438"/>
    </source>
</evidence>
<keyword evidence="6" id="KW-0808">Transferase</keyword>
<evidence type="ECO:0000313" key="6">
    <source>
        <dbReference type="EMBL" id="WZN49165.1"/>
    </source>
</evidence>
<keyword evidence="6" id="KW-0418">Kinase</keyword>
<name>A0ABZ2ZBF5_9BACT</name>
<gene>
    <name evidence="6" type="ORF">WJU22_13400</name>
</gene>
<dbReference type="Proteomes" id="UP001449657">
    <property type="component" value="Chromosome"/>
</dbReference>
<dbReference type="InterPro" id="IPR003661">
    <property type="entry name" value="HisK_dim/P_dom"/>
</dbReference>
<dbReference type="RefSeq" id="WP_341843740.1">
    <property type="nucleotide sequence ID" value="NZ_CP149792.1"/>
</dbReference>
<dbReference type="InterPro" id="IPR003594">
    <property type="entry name" value="HATPase_dom"/>
</dbReference>
<sequence>MPFIEARRTRLLNLLTVPWIPGLVFFAITNCIQERYLLSLFNCLNVACSVGTVILTWKQRYLSARLFIIISSIIIYTVTALIYRNGVEYFLLNILIVTVLVYDNKWLIMSLSFVMIASFLAVRFSWINFIPERPVPHDRIIFNVAWGLSFIIMALSYFKRVHDDYEEEKEVQRQALVALNRDKEKLFSIIAHDIRGPLATLEMLLDMFRKGEYPEADMKDAADELYKKVNRLAGTMDNMLRWSMGQMKGIRVKPVHASLAILTEEIVALFENAIREKEIHLRVDVPADCWVYADRDQVSVILRNLLSNAVKFSYPGGEIRMSAINVEGQVTFRVHDQGTGIAPEKIPQLFTFKSAPGYGTKGERGSGLGLLLCQEFTAQNKGHLNGQSAPSQGTQFTLVLPAGKPQPVKIDS</sequence>
<evidence type="ECO:0000256" key="3">
    <source>
        <dbReference type="ARBA" id="ARBA00022553"/>
    </source>
</evidence>
<feature type="domain" description="Histidine kinase" evidence="5">
    <location>
        <begin position="189"/>
        <end position="404"/>
    </location>
</feature>
<dbReference type="PANTHER" id="PTHR43547">
    <property type="entry name" value="TWO-COMPONENT HISTIDINE KINASE"/>
    <property type="match status" value="1"/>
</dbReference>
<feature type="transmembrane region" description="Helical" evidence="4">
    <location>
        <begin position="64"/>
        <end position="86"/>
    </location>
</feature>
<dbReference type="SUPFAM" id="SSF55874">
    <property type="entry name" value="ATPase domain of HSP90 chaperone/DNA topoisomerase II/histidine kinase"/>
    <property type="match status" value="1"/>
</dbReference>
<feature type="transmembrane region" description="Helical" evidence="4">
    <location>
        <begin position="12"/>
        <end position="30"/>
    </location>
</feature>
<dbReference type="Gene3D" id="1.10.287.130">
    <property type="match status" value="1"/>
</dbReference>
<keyword evidence="4" id="KW-1133">Transmembrane helix</keyword>
<dbReference type="InterPro" id="IPR004358">
    <property type="entry name" value="Sig_transdc_His_kin-like_C"/>
</dbReference>
<dbReference type="EC" id="2.7.13.3" evidence="2"/>